<feature type="transmembrane region" description="Helical" evidence="6">
    <location>
        <begin position="152"/>
        <end position="175"/>
    </location>
</feature>
<dbReference type="RefSeq" id="WP_367778336.1">
    <property type="nucleotide sequence ID" value="NZ_JBFMIA010000002.1"/>
</dbReference>
<dbReference type="PANTHER" id="PTHR46795">
    <property type="entry name" value="ABC TRANSPORTER PERMEASE-RELATED-RELATED"/>
    <property type="match status" value="1"/>
</dbReference>
<dbReference type="InterPro" id="IPR052536">
    <property type="entry name" value="ABC-4_Integral_Memb_Prot"/>
</dbReference>
<organism evidence="9 10">
    <name type="scientific">Jeotgalibacillus marinus</name>
    <dbReference type="NCBI Taxonomy" id="86667"/>
    <lineage>
        <taxon>Bacteria</taxon>
        <taxon>Bacillati</taxon>
        <taxon>Bacillota</taxon>
        <taxon>Bacilli</taxon>
        <taxon>Bacillales</taxon>
        <taxon>Caryophanaceae</taxon>
        <taxon>Jeotgalibacillus</taxon>
    </lineage>
</organism>
<dbReference type="PANTHER" id="PTHR46795:SF1">
    <property type="entry name" value="ABC TRANSPORTER PERMEASE PROTEIN"/>
    <property type="match status" value="1"/>
</dbReference>
<dbReference type="InterPro" id="IPR027022">
    <property type="entry name" value="ABC_permease_BceB-typ"/>
</dbReference>
<feature type="transmembrane region" description="Helical" evidence="6">
    <location>
        <begin position="53"/>
        <end position="74"/>
    </location>
</feature>
<name>A0ABV3Q133_9BACL</name>
<evidence type="ECO:0000256" key="1">
    <source>
        <dbReference type="ARBA" id="ARBA00004651"/>
    </source>
</evidence>
<evidence type="ECO:0000256" key="6">
    <source>
        <dbReference type="PIRNR" id="PIRNR018968"/>
    </source>
</evidence>
<feature type="transmembrane region" description="Helical" evidence="6">
    <location>
        <begin position="227"/>
        <end position="253"/>
    </location>
</feature>
<feature type="transmembrane region" description="Helical" evidence="6">
    <location>
        <begin position="111"/>
        <end position="140"/>
    </location>
</feature>
<keyword evidence="7" id="KW-0175">Coiled coil</keyword>
<proteinExistence type="inferred from homology"/>
<evidence type="ECO:0000313" key="10">
    <source>
        <dbReference type="Proteomes" id="UP001556040"/>
    </source>
</evidence>
<dbReference type="InterPro" id="IPR003838">
    <property type="entry name" value="ABC3_permease_C"/>
</dbReference>
<keyword evidence="2 6" id="KW-1003">Cell membrane</keyword>
<dbReference type="EMBL" id="JBFMIA010000002">
    <property type="protein sequence ID" value="MEW9500994.1"/>
    <property type="molecule type" value="Genomic_DNA"/>
</dbReference>
<keyword evidence="3 6" id="KW-0812">Transmembrane</keyword>
<keyword evidence="6" id="KW-0813">Transport</keyword>
<dbReference type="Pfam" id="PF02687">
    <property type="entry name" value="FtsX"/>
    <property type="match status" value="1"/>
</dbReference>
<accession>A0ABV3Q133</accession>
<feature type="domain" description="ABC3 transporter permease C-terminal" evidence="8">
    <location>
        <begin position="62"/>
        <end position="174"/>
    </location>
</feature>
<reference evidence="9 10" key="1">
    <citation type="journal article" date="1979" name="Int. J. Syst. Evol. Microbiol.">
        <title>Bacillus globisporus subsp. marinus subsp. nov.</title>
        <authorList>
            <person name="Liu H."/>
        </authorList>
    </citation>
    <scope>NUCLEOTIDE SEQUENCE [LARGE SCALE GENOMIC DNA]</scope>
    <source>
        <strain evidence="9 10">DSM 1297</strain>
    </source>
</reference>
<comment type="caution">
    <text evidence="9">The sequence shown here is derived from an EMBL/GenBank/DDBJ whole genome shotgun (WGS) entry which is preliminary data.</text>
</comment>
<evidence type="ECO:0000256" key="3">
    <source>
        <dbReference type="ARBA" id="ARBA00022692"/>
    </source>
</evidence>
<feature type="transmembrane region" description="Helical" evidence="6">
    <location>
        <begin position="566"/>
        <end position="588"/>
    </location>
</feature>
<evidence type="ECO:0000256" key="5">
    <source>
        <dbReference type="ARBA" id="ARBA00023136"/>
    </source>
</evidence>
<evidence type="ECO:0000256" key="4">
    <source>
        <dbReference type="ARBA" id="ARBA00022989"/>
    </source>
</evidence>
<keyword evidence="10" id="KW-1185">Reference proteome</keyword>
<comment type="subcellular location">
    <subcellularLocation>
        <location evidence="1 6">Cell membrane</location>
        <topology evidence="1 6">Multi-pass membrane protein</topology>
    </subcellularLocation>
</comment>
<evidence type="ECO:0000256" key="7">
    <source>
        <dbReference type="SAM" id="Coils"/>
    </source>
</evidence>
<evidence type="ECO:0000256" key="2">
    <source>
        <dbReference type="ARBA" id="ARBA00022475"/>
    </source>
</evidence>
<keyword evidence="4 6" id="KW-1133">Transmembrane helix</keyword>
<sequence length="630" mass="72822">MSFRQFAFKNVMRNKQSYSAYFLSSVFTVLIFFLYAVISFHPEINNEALPSTVNMGFVVAEFIIYFFAVFFVYYSMSTFVKNRSKEFGLLTILGITKGQLNRLVILENMMIGIGAIITGIAIGFLFSKLFLMIYSLVLALDAPISFYVPTNAIVLTISLFFILFLANSFLTLFSINKNRVLELLQGSRKPKKYPTYSWILSIMAFILIGFAYYLSFDANLRTIFFRMIPILLLVIPGTYFLFTQASIFIIRILQKRKSTYYKKTNMLTISDLSYKMKDNSSILTVVAIMTAITFTATGVLASFYFSKKDQAEQFYPDVFSISSDGSTMEQYEKEKENLNQNLMEESITFTNNEFQLLPVKISYLTDQSPTSIMSLTDFNIQAKHIGLKQLSLNEEEIFLISGSDVEGFFDFDESQVTLMTETESHTLNVKEVYDGKVINDYGLRTVVHDELYRSFNENMNPNELQRYYSVNFPNWERQEQLDIDLKQTITHPNFNSKIAGFYLLKNIFSEIFFIGFFISILFFISAGSILYFKLYNEIDRDLDHYKALSKIGLTISEMRNIASKQLAVLFFVPFLVATVHAIFAFIALQNMIPGSVWFVCTVTILSYLLIQFLYYLFILRLYVRKIQLVM</sequence>
<keyword evidence="5 6" id="KW-0472">Membrane</keyword>
<dbReference type="Proteomes" id="UP001556040">
    <property type="component" value="Unassembled WGS sequence"/>
</dbReference>
<gene>
    <name evidence="9" type="ORF">AB1471_04155</name>
</gene>
<protein>
    <submittedName>
        <fullName evidence="9">FtsX-like permease family protein</fullName>
    </submittedName>
</protein>
<feature type="transmembrane region" description="Helical" evidence="6">
    <location>
        <begin position="196"/>
        <end position="215"/>
    </location>
</feature>
<feature type="transmembrane region" description="Helical" evidence="6">
    <location>
        <begin position="511"/>
        <end position="532"/>
    </location>
</feature>
<feature type="transmembrane region" description="Helical" evidence="6">
    <location>
        <begin position="282"/>
        <end position="305"/>
    </location>
</feature>
<feature type="coiled-coil region" evidence="7">
    <location>
        <begin position="321"/>
        <end position="348"/>
    </location>
</feature>
<evidence type="ECO:0000259" key="8">
    <source>
        <dbReference type="Pfam" id="PF02687"/>
    </source>
</evidence>
<evidence type="ECO:0000313" key="9">
    <source>
        <dbReference type="EMBL" id="MEW9500994.1"/>
    </source>
</evidence>
<feature type="transmembrane region" description="Helical" evidence="6">
    <location>
        <begin position="20"/>
        <end position="41"/>
    </location>
</feature>
<comment type="similarity">
    <text evidence="6">Belongs to the ABC-4 integral membrane protein family.</text>
</comment>
<feature type="transmembrane region" description="Helical" evidence="6">
    <location>
        <begin position="594"/>
        <end position="617"/>
    </location>
</feature>
<dbReference type="PIRSF" id="PIRSF018968">
    <property type="entry name" value="ABC_permease_BceB"/>
    <property type="match status" value="1"/>
</dbReference>